<gene>
    <name evidence="1" type="ORF">BJX68DRAFT_225467</name>
</gene>
<comment type="caution">
    <text evidence="1">The sequence shown here is derived from an EMBL/GenBank/DDBJ whole genome shotgun (WGS) entry which is preliminary data.</text>
</comment>
<dbReference type="EMBL" id="JBFXLR010000002">
    <property type="protein sequence ID" value="KAL2860505.1"/>
    <property type="molecule type" value="Genomic_DNA"/>
</dbReference>
<dbReference type="RefSeq" id="XP_070905196.1">
    <property type="nucleotide sequence ID" value="XM_071038388.1"/>
</dbReference>
<dbReference type="GeneID" id="98153552"/>
<dbReference type="Proteomes" id="UP001610444">
    <property type="component" value="Unassembled WGS sequence"/>
</dbReference>
<proteinExistence type="predicted"/>
<accession>A0ABR4L7R9</accession>
<organism evidence="1 2">
    <name type="scientific">Aspergillus pseudodeflectus</name>
    <dbReference type="NCBI Taxonomy" id="176178"/>
    <lineage>
        <taxon>Eukaryota</taxon>
        <taxon>Fungi</taxon>
        <taxon>Dikarya</taxon>
        <taxon>Ascomycota</taxon>
        <taxon>Pezizomycotina</taxon>
        <taxon>Eurotiomycetes</taxon>
        <taxon>Eurotiomycetidae</taxon>
        <taxon>Eurotiales</taxon>
        <taxon>Aspergillaceae</taxon>
        <taxon>Aspergillus</taxon>
        <taxon>Aspergillus subgen. Nidulantes</taxon>
    </lineage>
</organism>
<name>A0ABR4L7R9_9EURO</name>
<evidence type="ECO:0000313" key="2">
    <source>
        <dbReference type="Proteomes" id="UP001610444"/>
    </source>
</evidence>
<reference evidence="1 2" key="1">
    <citation type="submission" date="2024-07" db="EMBL/GenBank/DDBJ databases">
        <title>Section-level genome sequencing and comparative genomics of Aspergillus sections Usti and Cavernicolus.</title>
        <authorList>
            <consortium name="Lawrence Berkeley National Laboratory"/>
            <person name="Nybo J.L."/>
            <person name="Vesth T.C."/>
            <person name="Theobald S."/>
            <person name="Frisvad J.C."/>
            <person name="Larsen T.O."/>
            <person name="Kjaerboelling I."/>
            <person name="Rothschild-Mancinelli K."/>
            <person name="Lyhne E.K."/>
            <person name="Kogle M.E."/>
            <person name="Barry K."/>
            <person name="Clum A."/>
            <person name="Na H."/>
            <person name="Ledsgaard L."/>
            <person name="Lin J."/>
            <person name="Lipzen A."/>
            <person name="Kuo A."/>
            <person name="Riley R."/>
            <person name="Mondo S."/>
            <person name="LaButti K."/>
            <person name="Haridas S."/>
            <person name="Pangalinan J."/>
            <person name="Salamov A.A."/>
            <person name="Simmons B.A."/>
            <person name="Magnuson J.K."/>
            <person name="Chen J."/>
            <person name="Drula E."/>
            <person name="Henrissat B."/>
            <person name="Wiebenga A."/>
            <person name="Lubbers R.J."/>
            <person name="Gomes A.C."/>
            <person name="Macurrencykelacurrency M.R."/>
            <person name="Stajich J."/>
            <person name="Grigoriev I.V."/>
            <person name="Mortensen U.H."/>
            <person name="De vries R.P."/>
            <person name="Baker S.E."/>
            <person name="Andersen M.R."/>
        </authorList>
    </citation>
    <scope>NUCLEOTIDE SEQUENCE [LARGE SCALE GENOMIC DNA]</scope>
    <source>
        <strain evidence="1 2">CBS 756.74</strain>
    </source>
</reference>
<keyword evidence="2" id="KW-1185">Reference proteome</keyword>
<sequence length="114" mass="12320">MICDPATRRVSCSVTITPGWMFPLLLVQRVLICSSSIQYGYLSRRRAVCLISFGAGAIGVIRGRLSTYSGVIRRAYSVAGADAVSTNIQDEFVSTFSGYTLLGKNVYRAPMSGV</sequence>
<evidence type="ECO:0000313" key="1">
    <source>
        <dbReference type="EMBL" id="KAL2860505.1"/>
    </source>
</evidence>
<protein>
    <submittedName>
        <fullName evidence="1">Uncharacterized protein</fullName>
    </submittedName>
</protein>